<evidence type="ECO:0008006" key="3">
    <source>
        <dbReference type="Google" id="ProtNLM"/>
    </source>
</evidence>
<accession>A0A1W6TD29</accession>
<feature type="transmembrane region" description="Helical" evidence="1">
    <location>
        <begin position="12"/>
        <end position="28"/>
    </location>
</feature>
<evidence type="ECO:0000256" key="1">
    <source>
        <dbReference type="SAM" id="Phobius"/>
    </source>
</evidence>
<proteinExistence type="predicted"/>
<evidence type="ECO:0000313" key="2">
    <source>
        <dbReference type="EMBL" id="ARP18661.1"/>
    </source>
</evidence>
<reference evidence="2" key="1">
    <citation type="submission" date="2016-10" db="EMBL/GenBank/DDBJ databases">
        <title>The High Quality Genome of Vibrio alginolyticus K01M1.</title>
        <authorList>
            <person name="Wendling C."/>
            <person name="Chibani C.M."/>
            <person name="Hertel R."/>
            <person name="Sproer C."/>
            <person name="Bunk B."/>
            <person name="Overmann J."/>
            <person name="Roth O."/>
            <person name="Liesegang H."/>
        </authorList>
    </citation>
    <scope>NUCLEOTIDE SEQUENCE</scope>
    <source>
        <strain evidence="2">K05K4</strain>
    </source>
</reference>
<feature type="transmembrane region" description="Helical" evidence="1">
    <location>
        <begin position="72"/>
        <end position="90"/>
    </location>
</feature>
<feature type="transmembrane region" description="Helical" evidence="1">
    <location>
        <begin position="132"/>
        <end position="150"/>
    </location>
</feature>
<keyword evidence="1" id="KW-1133">Transmembrane helix</keyword>
<dbReference type="AlphaFoldDB" id="A0A1W6TD29"/>
<feature type="transmembrane region" description="Helical" evidence="1">
    <location>
        <begin position="34"/>
        <end position="60"/>
    </location>
</feature>
<protein>
    <recommendedName>
        <fullName evidence="3">Ion channel</fullName>
    </recommendedName>
</protein>
<gene>
    <name evidence="2" type="ORF">K05K4_18270</name>
</gene>
<dbReference type="EMBL" id="CP017902">
    <property type="protein sequence ID" value="ARP18661.1"/>
    <property type="molecule type" value="Genomic_DNA"/>
</dbReference>
<keyword evidence="1" id="KW-0812">Transmembrane</keyword>
<sequence length="225" mass="25721">MKQLNDIYKKNGIFILFIFLLGFSIPYIKDKPFVQFLAMVFALGLYIWNAYILIQVIKAVSSKQSSIHELKFLYITLGITCAAGYFYYGVMDAKELTISGLRAVKDYSHYELYTFDGAFEYFKDLFDTYLNSIYYSIVVMGTLGDSLIIVKGGFARFIVGFEVATALSITVFKVGEYFSDASSKETKASEDRIISEINRIKTGEFNSHLTGLLRRFYLWLKQAFG</sequence>
<organism evidence="2">
    <name type="scientific">Vibrio alginolyticus</name>
    <dbReference type="NCBI Taxonomy" id="663"/>
    <lineage>
        <taxon>Bacteria</taxon>
        <taxon>Pseudomonadati</taxon>
        <taxon>Pseudomonadota</taxon>
        <taxon>Gammaproteobacteria</taxon>
        <taxon>Vibrionales</taxon>
        <taxon>Vibrionaceae</taxon>
        <taxon>Vibrio</taxon>
    </lineage>
</organism>
<name>A0A1W6TD29_VIBAL</name>
<keyword evidence="1" id="KW-0472">Membrane</keyword>
<dbReference type="RefSeq" id="WP_054730736.1">
    <property type="nucleotide sequence ID" value="NZ_CP017889.1"/>
</dbReference>